<keyword evidence="4" id="KW-0812">Transmembrane</keyword>
<evidence type="ECO:0000259" key="6">
    <source>
        <dbReference type="PROSITE" id="PS01124"/>
    </source>
</evidence>
<dbReference type="Gene3D" id="1.10.10.60">
    <property type="entry name" value="Homeodomain-like"/>
    <property type="match status" value="2"/>
</dbReference>
<keyword evidence="5" id="KW-0732">Signal</keyword>
<keyword evidence="4" id="KW-1133">Transmembrane helix</keyword>
<feature type="coiled-coil region" evidence="3">
    <location>
        <begin position="156"/>
        <end position="183"/>
    </location>
</feature>
<dbReference type="SMART" id="SM00342">
    <property type="entry name" value="HTH_ARAC"/>
    <property type="match status" value="1"/>
</dbReference>
<keyword evidence="4" id="KW-0472">Membrane</keyword>
<comment type="caution">
    <text evidence="7">The sequence shown here is derived from an EMBL/GenBank/DDBJ whole genome shotgun (WGS) entry which is preliminary data.</text>
</comment>
<evidence type="ECO:0000256" key="4">
    <source>
        <dbReference type="SAM" id="Phobius"/>
    </source>
</evidence>
<dbReference type="InterPro" id="IPR018060">
    <property type="entry name" value="HTH_AraC"/>
</dbReference>
<sequence length="570" mass="67730">MLKYICSLFLVFFSSILLFSQTNITLNENELIDLKKKFYLNRKIGIDSTLFYMNKLVKTNNIPYKTFAYSAIEYIKTREKQIVDISFFKDSISKYLPKISLKKENYNILFDIHILLGNTKKRRGLTKQALKNYTKAEAYAIETKDIERIIKIKGNIALIYQDMEELNEALLKIKEKHFLLERNKEKLGSKFRINKLKTSLNIGAIYANMYKNNTLKKQYADSSLYYYNSSLKNNKIKENSYYQGRIYYGLGTIYTLKKEYTKANLYLEKSLEIFHKYKSYSYLYKGHYNIGVNYYMAKDFNRGKYNFLKALHIKNDTLLDYNYMHANNYLSKIYLNQKKVDSANYYLNTFLNAYNKISTREKHQFKEAYKTAKEINFTKKINAINKDNNERTFYYNIIIISLILISGFTSFFVFKNNREKRKAKERLDNLIVRVSQKEKITPPTSDLKIKDEQHQQIIKGLSIIEEKMYFLKDDFNLYNAAKRIGTNTTYLSKVIKVYKQMSFSEYTNELRINYITKKLSEEKKIRAYTTQAIGEIGGYKNAKSFTRIFKKHTGITPYQFIEKINKEVFF</sequence>
<protein>
    <submittedName>
        <fullName evidence="7">Helix-turn-helix domain-containing protein</fullName>
    </submittedName>
</protein>
<dbReference type="PROSITE" id="PS01124">
    <property type="entry name" value="HTH_ARAC_FAMILY_2"/>
    <property type="match status" value="1"/>
</dbReference>
<dbReference type="OrthoDB" id="5295174at2"/>
<dbReference type="Proteomes" id="UP000467305">
    <property type="component" value="Unassembled WGS sequence"/>
</dbReference>
<feature type="transmembrane region" description="Helical" evidence="4">
    <location>
        <begin position="393"/>
        <end position="414"/>
    </location>
</feature>
<dbReference type="InterPro" id="IPR011990">
    <property type="entry name" value="TPR-like_helical_dom_sf"/>
</dbReference>
<organism evidence="7 8">
    <name type="scientific">Tenacibaculum aiptasiae</name>
    <dbReference type="NCBI Taxonomy" id="426481"/>
    <lineage>
        <taxon>Bacteria</taxon>
        <taxon>Pseudomonadati</taxon>
        <taxon>Bacteroidota</taxon>
        <taxon>Flavobacteriia</taxon>
        <taxon>Flavobacteriales</taxon>
        <taxon>Flavobacteriaceae</taxon>
        <taxon>Tenacibaculum</taxon>
    </lineage>
</organism>
<dbReference type="RefSeq" id="WP_150898818.1">
    <property type="nucleotide sequence ID" value="NZ_WAAU01000008.1"/>
</dbReference>
<proteinExistence type="predicted"/>
<keyword evidence="2" id="KW-0804">Transcription</keyword>
<feature type="domain" description="HTH araC/xylS-type" evidence="6">
    <location>
        <begin position="458"/>
        <end position="563"/>
    </location>
</feature>
<evidence type="ECO:0000256" key="5">
    <source>
        <dbReference type="SAM" id="SignalP"/>
    </source>
</evidence>
<name>A0A7J5APZ4_9FLAO</name>
<keyword evidence="3" id="KW-0175">Coiled coil</keyword>
<dbReference type="GO" id="GO:0003700">
    <property type="term" value="F:DNA-binding transcription factor activity"/>
    <property type="evidence" value="ECO:0007669"/>
    <property type="project" value="InterPro"/>
</dbReference>
<feature type="chain" id="PRO_5029568529" evidence="5">
    <location>
        <begin position="20"/>
        <end position="570"/>
    </location>
</feature>
<dbReference type="SUPFAM" id="SSF48452">
    <property type="entry name" value="TPR-like"/>
    <property type="match status" value="1"/>
</dbReference>
<reference evidence="7 8" key="1">
    <citation type="submission" date="2019-09" db="EMBL/GenBank/DDBJ databases">
        <authorList>
            <person name="Cao W.R."/>
        </authorList>
    </citation>
    <scope>NUCLEOTIDE SEQUENCE [LARGE SCALE GENOMIC DNA]</scope>
    <source>
        <strain evidence="8">a4</strain>
    </source>
</reference>
<evidence type="ECO:0000313" key="7">
    <source>
        <dbReference type="EMBL" id="KAB1159572.1"/>
    </source>
</evidence>
<keyword evidence="8" id="KW-1185">Reference proteome</keyword>
<evidence type="ECO:0000256" key="2">
    <source>
        <dbReference type="ARBA" id="ARBA00023163"/>
    </source>
</evidence>
<dbReference type="Pfam" id="PF12833">
    <property type="entry name" value="HTH_18"/>
    <property type="match status" value="1"/>
</dbReference>
<accession>A0A7J5APZ4</accession>
<dbReference type="SMART" id="SM00028">
    <property type="entry name" value="TPR"/>
    <property type="match status" value="4"/>
</dbReference>
<feature type="signal peptide" evidence="5">
    <location>
        <begin position="1"/>
        <end position="19"/>
    </location>
</feature>
<dbReference type="SUPFAM" id="SSF46689">
    <property type="entry name" value="Homeodomain-like"/>
    <property type="match status" value="1"/>
</dbReference>
<evidence type="ECO:0000256" key="1">
    <source>
        <dbReference type="ARBA" id="ARBA00023015"/>
    </source>
</evidence>
<dbReference type="InterPro" id="IPR009057">
    <property type="entry name" value="Homeodomain-like_sf"/>
</dbReference>
<gene>
    <name evidence="7" type="ORF">F7018_04480</name>
</gene>
<evidence type="ECO:0000256" key="3">
    <source>
        <dbReference type="SAM" id="Coils"/>
    </source>
</evidence>
<dbReference type="Gene3D" id="1.25.40.10">
    <property type="entry name" value="Tetratricopeptide repeat domain"/>
    <property type="match status" value="1"/>
</dbReference>
<dbReference type="EMBL" id="WAAU01000008">
    <property type="protein sequence ID" value="KAB1159572.1"/>
    <property type="molecule type" value="Genomic_DNA"/>
</dbReference>
<dbReference type="AlphaFoldDB" id="A0A7J5APZ4"/>
<keyword evidence="1" id="KW-0805">Transcription regulation</keyword>
<dbReference type="GO" id="GO:0043565">
    <property type="term" value="F:sequence-specific DNA binding"/>
    <property type="evidence" value="ECO:0007669"/>
    <property type="project" value="InterPro"/>
</dbReference>
<dbReference type="InterPro" id="IPR019734">
    <property type="entry name" value="TPR_rpt"/>
</dbReference>
<evidence type="ECO:0000313" key="8">
    <source>
        <dbReference type="Proteomes" id="UP000467305"/>
    </source>
</evidence>